<dbReference type="InterPro" id="IPR050364">
    <property type="entry name" value="Cytochrome_P450_fung"/>
</dbReference>
<dbReference type="PANTHER" id="PTHR46300:SF7">
    <property type="entry name" value="P450, PUTATIVE (EUROFUNG)-RELATED"/>
    <property type="match status" value="1"/>
</dbReference>
<gene>
    <name evidence="9" type="ORF">CLO192961_LOCUS360005</name>
</gene>
<keyword evidence="10" id="KW-1185">Reference proteome</keyword>
<evidence type="ECO:0008006" key="11">
    <source>
        <dbReference type="Google" id="ProtNLM"/>
    </source>
</evidence>
<evidence type="ECO:0000256" key="3">
    <source>
        <dbReference type="ARBA" id="ARBA00022617"/>
    </source>
</evidence>
<evidence type="ECO:0000256" key="7">
    <source>
        <dbReference type="ARBA" id="ARBA00023033"/>
    </source>
</evidence>
<evidence type="ECO:0000313" key="10">
    <source>
        <dbReference type="Proteomes" id="UP000766486"/>
    </source>
</evidence>
<dbReference type="PROSITE" id="PS00086">
    <property type="entry name" value="CYTOCHROME_P450"/>
    <property type="match status" value="1"/>
</dbReference>
<evidence type="ECO:0000256" key="8">
    <source>
        <dbReference type="RuleBase" id="RU000461"/>
    </source>
</evidence>
<keyword evidence="6 8" id="KW-0408">Iron</keyword>
<comment type="caution">
    <text evidence="9">The sequence shown here is derived from an EMBL/GenBank/DDBJ whole genome shotgun (WGS) entry which is preliminary data.</text>
</comment>
<evidence type="ECO:0000256" key="6">
    <source>
        <dbReference type="ARBA" id="ARBA00023004"/>
    </source>
</evidence>
<keyword evidence="5 8" id="KW-0560">Oxidoreductase</keyword>
<keyword evidence="4 8" id="KW-0479">Metal-binding</keyword>
<sequence>SATWLAVVAGLGLSLVLWFWKPAKSLRPLPPGPRPLPPGPRPLPLVGNILDLPPKGEPDHLFWLKHREKYGIISSVTVMGGTIIILNDKEAAFELMEKRAIKNSSRPFMEFCFGMCGYNRFATGMPYDETLRRHRKLIHQYLGTPASVIGLRKVQETEISRTLLRLLDTPERLIEHIRTQVGATVIELTYGYSMETSRPDPVLRLVSRWVDIFCATVIPGKWMVDSFPFMKHLPRWFPGAGFHDIAKRWRKEVFAAADVPYQFAKTQWKNDSHRPSFVSYSLDRAGDEIDPEQESDINLSAANLYGAASDTTVSTLSFLYLALVKHPDVLRKAQKEIDDVVGLDRLPNFEDRKNLVYLESVLKEAYRWHPTAPLGVAHKSDADQTFRDYFIPKDSILLANAWWFAHDPNTYHEPERFIPERFLPPYNEPDPKEFAFGIGRRICPGKTFADANIFLTAAQTIAVFDVLKAVDEQGVPIEPVVEPITELVTHPVKFEFQIKPRSKKHEEMIRRIAQPCASNKSDVELLEQMGVLNR</sequence>
<dbReference type="InterPro" id="IPR036396">
    <property type="entry name" value="Cyt_P450_sf"/>
</dbReference>
<comment type="cofactor">
    <cofactor evidence="1">
        <name>heme</name>
        <dbReference type="ChEBI" id="CHEBI:30413"/>
    </cofactor>
</comment>
<dbReference type="SUPFAM" id="SSF48264">
    <property type="entry name" value="Cytochrome P450"/>
    <property type="match status" value="1"/>
</dbReference>
<dbReference type="PRINTS" id="PR00463">
    <property type="entry name" value="EP450I"/>
</dbReference>
<dbReference type="InterPro" id="IPR017972">
    <property type="entry name" value="Cyt_P450_CS"/>
</dbReference>
<dbReference type="PRINTS" id="PR00385">
    <property type="entry name" value="P450"/>
</dbReference>
<dbReference type="CDD" id="cd11065">
    <property type="entry name" value="CYP64-like"/>
    <property type="match status" value="1"/>
</dbReference>
<dbReference type="PANTHER" id="PTHR46300">
    <property type="entry name" value="P450, PUTATIVE (EUROFUNG)-RELATED-RELATED"/>
    <property type="match status" value="1"/>
</dbReference>
<dbReference type="EMBL" id="CABFNS010000869">
    <property type="protein sequence ID" value="VUC33657.1"/>
    <property type="molecule type" value="Genomic_DNA"/>
</dbReference>
<dbReference type="Gene3D" id="1.10.630.10">
    <property type="entry name" value="Cytochrome P450"/>
    <property type="match status" value="1"/>
</dbReference>
<evidence type="ECO:0000256" key="5">
    <source>
        <dbReference type="ARBA" id="ARBA00023002"/>
    </source>
</evidence>
<reference evidence="9 10" key="1">
    <citation type="submission" date="2019-06" db="EMBL/GenBank/DDBJ databases">
        <authorList>
            <person name="Broberg M."/>
        </authorList>
    </citation>
    <scope>NUCLEOTIDE SEQUENCE [LARGE SCALE GENOMIC DNA]</scope>
</reference>
<dbReference type="InterPro" id="IPR002401">
    <property type="entry name" value="Cyt_P450_E_grp-I"/>
</dbReference>
<protein>
    <recommendedName>
        <fullName evidence="11">O-methylsterigmatocystin oxidoreductase</fullName>
    </recommendedName>
</protein>
<comment type="similarity">
    <text evidence="2 8">Belongs to the cytochrome P450 family.</text>
</comment>
<organism evidence="9 10">
    <name type="scientific">Bionectria ochroleuca</name>
    <name type="common">Gliocladium roseum</name>
    <dbReference type="NCBI Taxonomy" id="29856"/>
    <lineage>
        <taxon>Eukaryota</taxon>
        <taxon>Fungi</taxon>
        <taxon>Dikarya</taxon>
        <taxon>Ascomycota</taxon>
        <taxon>Pezizomycotina</taxon>
        <taxon>Sordariomycetes</taxon>
        <taxon>Hypocreomycetidae</taxon>
        <taxon>Hypocreales</taxon>
        <taxon>Bionectriaceae</taxon>
        <taxon>Clonostachys</taxon>
    </lineage>
</organism>
<evidence type="ECO:0000256" key="4">
    <source>
        <dbReference type="ARBA" id="ARBA00022723"/>
    </source>
</evidence>
<keyword evidence="7 8" id="KW-0503">Monooxygenase</keyword>
<proteinExistence type="inferred from homology"/>
<keyword evidence="3 8" id="KW-0349">Heme</keyword>
<dbReference type="Proteomes" id="UP000766486">
    <property type="component" value="Unassembled WGS sequence"/>
</dbReference>
<accession>A0ABY6UTV4</accession>
<evidence type="ECO:0000313" key="9">
    <source>
        <dbReference type="EMBL" id="VUC33657.1"/>
    </source>
</evidence>
<name>A0ABY6UTV4_BIOOC</name>
<evidence type="ECO:0000256" key="1">
    <source>
        <dbReference type="ARBA" id="ARBA00001971"/>
    </source>
</evidence>
<dbReference type="Pfam" id="PF00067">
    <property type="entry name" value="p450"/>
    <property type="match status" value="1"/>
</dbReference>
<dbReference type="InterPro" id="IPR001128">
    <property type="entry name" value="Cyt_P450"/>
</dbReference>
<evidence type="ECO:0000256" key="2">
    <source>
        <dbReference type="ARBA" id="ARBA00010617"/>
    </source>
</evidence>
<feature type="non-terminal residue" evidence="9">
    <location>
        <position position="1"/>
    </location>
</feature>